<dbReference type="AlphaFoldDB" id="A0A2P2II74"/>
<accession>A0A2P2II74</accession>
<sequence>MRPQTSCYVFFLLHLENYYVKWVLKNAISLTFLSFFSLASMHDMSGRFV</sequence>
<dbReference type="EMBL" id="GGEC01000450">
    <property type="protein sequence ID" value="MBW80933.1"/>
    <property type="molecule type" value="Transcribed_RNA"/>
</dbReference>
<organism evidence="1">
    <name type="scientific">Rhizophora mucronata</name>
    <name type="common">Asiatic mangrove</name>
    <dbReference type="NCBI Taxonomy" id="61149"/>
    <lineage>
        <taxon>Eukaryota</taxon>
        <taxon>Viridiplantae</taxon>
        <taxon>Streptophyta</taxon>
        <taxon>Embryophyta</taxon>
        <taxon>Tracheophyta</taxon>
        <taxon>Spermatophyta</taxon>
        <taxon>Magnoliopsida</taxon>
        <taxon>eudicotyledons</taxon>
        <taxon>Gunneridae</taxon>
        <taxon>Pentapetalae</taxon>
        <taxon>rosids</taxon>
        <taxon>fabids</taxon>
        <taxon>Malpighiales</taxon>
        <taxon>Rhizophoraceae</taxon>
        <taxon>Rhizophora</taxon>
    </lineage>
</organism>
<evidence type="ECO:0000313" key="1">
    <source>
        <dbReference type="EMBL" id="MBW80933.1"/>
    </source>
</evidence>
<protein>
    <submittedName>
        <fullName evidence="1">Uncharacterized protein</fullName>
    </submittedName>
</protein>
<proteinExistence type="predicted"/>
<name>A0A2P2II74_RHIMU</name>
<reference evidence="1" key="1">
    <citation type="submission" date="2018-02" db="EMBL/GenBank/DDBJ databases">
        <title>Rhizophora mucronata_Transcriptome.</title>
        <authorList>
            <person name="Meera S.P."/>
            <person name="Sreeshan A."/>
            <person name="Augustine A."/>
        </authorList>
    </citation>
    <scope>NUCLEOTIDE SEQUENCE</scope>
    <source>
        <tissue evidence="1">Leaf</tissue>
    </source>
</reference>